<feature type="chain" id="PRO_5011331242" description="Cytochrome c-type biogenesis protein" evidence="7">
    <location>
        <begin position="18"/>
        <end position="146"/>
    </location>
</feature>
<gene>
    <name evidence="9" type="ORF">SAMN04488005_1117</name>
</gene>
<comment type="function">
    <text evidence="7">Possible subunit of a heme lyase.</text>
</comment>
<dbReference type="GO" id="GO:0046872">
    <property type="term" value="F:metal ion binding"/>
    <property type="evidence" value="ECO:0007669"/>
    <property type="project" value="UniProtKB-KW"/>
</dbReference>
<proteinExistence type="inferred from homology"/>
<dbReference type="AlphaFoldDB" id="A0A1I6G5K2"/>
<accession>A0A1I6G5K2</accession>
<dbReference type="InterPro" id="IPR005616">
    <property type="entry name" value="CcmH/CycL/Ccl2/NrfF_N"/>
</dbReference>
<evidence type="ECO:0000256" key="7">
    <source>
        <dbReference type="RuleBase" id="RU364112"/>
    </source>
</evidence>
<keyword evidence="7" id="KW-0812">Transmembrane</keyword>
<comment type="similarity">
    <text evidence="1 7">Belongs to the CcmH/CycL/Ccl2/NrfF family.</text>
</comment>
<dbReference type="Gene3D" id="1.10.8.640">
    <property type="entry name" value="Cytochrome C biogenesis protein"/>
    <property type="match status" value="1"/>
</dbReference>
<dbReference type="Pfam" id="PF03918">
    <property type="entry name" value="CcmH"/>
    <property type="match status" value="1"/>
</dbReference>
<evidence type="ECO:0000256" key="6">
    <source>
        <dbReference type="ARBA" id="ARBA00023004"/>
    </source>
</evidence>
<keyword evidence="4 7" id="KW-0732">Signal</keyword>
<dbReference type="GO" id="GO:0017004">
    <property type="term" value="P:cytochrome complex assembly"/>
    <property type="evidence" value="ECO:0007669"/>
    <property type="project" value="UniProtKB-KW"/>
</dbReference>
<evidence type="ECO:0000256" key="4">
    <source>
        <dbReference type="ARBA" id="ARBA00022729"/>
    </source>
</evidence>
<feature type="domain" description="CcmH/CycL/Ccl2/NrfF N-terminal" evidence="8">
    <location>
        <begin position="6"/>
        <end position="144"/>
    </location>
</feature>
<sequence length="146" mass="16246">MKHLILLFCMLAAPVWAVEPSEILDDPVLEARARELSQGLRCPVCQNESIDESHAPVAQELRVVLRERLVAGDTDAQVIDYMVFRYGEYVLLRPNVRGANLILWLAAPLMLLLALGVGWATIRRKSDGATPLSAEEEEALAEILKK</sequence>
<evidence type="ECO:0000256" key="5">
    <source>
        <dbReference type="ARBA" id="ARBA00022748"/>
    </source>
</evidence>
<evidence type="ECO:0000259" key="8">
    <source>
        <dbReference type="Pfam" id="PF03918"/>
    </source>
</evidence>
<keyword evidence="7" id="KW-1133">Transmembrane helix</keyword>
<dbReference type="GO" id="GO:0005886">
    <property type="term" value="C:plasma membrane"/>
    <property type="evidence" value="ECO:0007669"/>
    <property type="project" value="TreeGrafter"/>
</dbReference>
<dbReference type="InterPro" id="IPR038297">
    <property type="entry name" value="CcmH/CycL/NrfF/Ccl2_sf"/>
</dbReference>
<evidence type="ECO:0000256" key="2">
    <source>
        <dbReference type="ARBA" id="ARBA00022617"/>
    </source>
</evidence>
<keyword evidence="7" id="KW-0472">Membrane</keyword>
<dbReference type="RefSeq" id="WP_090197460.1">
    <property type="nucleotide sequence ID" value="NZ_FOYP01000001.1"/>
</dbReference>
<dbReference type="EMBL" id="FOYP01000001">
    <property type="protein sequence ID" value="SFR37485.1"/>
    <property type="molecule type" value="Genomic_DNA"/>
</dbReference>
<evidence type="ECO:0000313" key="9">
    <source>
        <dbReference type="EMBL" id="SFR37485.1"/>
    </source>
</evidence>
<evidence type="ECO:0000256" key="1">
    <source>
        <dbReference type="ARBA" id="ARBA00010342"/>
    </source>
</evidence>
<evidence type="ECO:0000313" key="10">
    <source>
        <dbReference type="Proteomes" id="UP000199478"/>
    </source>
</evidence>
<dbReference type="PANTHER" id="PTHR47870">
    <property type="entry name" value="CYTOCHROME C-TYPE BIOGENESIS PROTEIN CCMH"/>
    <property type="match status" value="1"/>
</dbReference>
<evidence type="ECO:0000256" key="3">
    <source>
        <dbReference type="ARBA" id="ARBA00022723"/>
    </source>
</evidence>
<name>A0A1I6G5K2_9RHOB</name>
<keyword evidence="3 7" id="KW-0479">Metal-binding</keyword>
<keyword evidence="10" id="KW-1185">Reference proteome</keyword>
<dbReference type="InterPro" id="IPR051263">
    <property type="entry name" value="C-type_cytochrome_biogenesis"/>
</dbReference>
<keyword evidence="6 7" id="KW-0408">Iron</keyword>
<feature type="transmembrane region" description="Helical" evidence="7">
    <location>
        <begin position="101"/>
        <end position="122"/>
    </location>
</feature>
<keyword evidence="2 7" id="KW-0349">Heme</keyword>
<reference evidence="10" key="1">
    <citation type="submission" date="2016-10" db="EMBL/GenBank/DDBJ databases">
        <authorList>
            <person name="Varghese N."/>
            <person name="Submissions S."/>
        </authorList>
    </citation>
    <scope>NUCLEOTIDE SEQUENCE [LARGE SCALE GENOMIC DNA]</scope>
    <source>
        <strain evidence="10">DSM 26879</strain>
    </source>
</reference>
<organism evidence="9 10">
    <name type="scientific">Yoonia tamlensis</name>
    <dbReference type="NCBI Taxonomy" id="390270"/>
    <lineage>
        <taxon>Bacteria</taxon>
        <taxon>Pseudomonadati</taxon>
        <taxon>Pseudomonadota</taxon>
        <taxon>Alphaproteobacteria</taxon>
        <taxon>Rhodobacterales</taxon>
        <taxon>Paracoccaceae</taxon>
        <taxon>Yoonia</taxon>
    </lineage>
</organism>
<dbReference type="CDD" id="cd16378">
    <property type="entry name" value="CcmH_N"/>
    <property type="match status" value="1"/>
</dbReference>
<protein>
    <recommendedName>
        <fullName evidence="7">Cytochrome c-type biogenesis protein</fullName>
    </recommendedName>
</protein>
<dbReference type="Proteomes" id="UP000199478">
    <property type="component" value="Unassembled WGS sequence"/>
</dbReference>
<feature type="signal peptide" evidence="7">
    <location>
        <begin position="1"/>
        <end position="17"/>
    </location>
</feature>
<dbReference type="PANTHER" id="PTHR47870:SF1">
    <property type="entry name" value="CYTOCHROME C-TYPE BIOGENESIS PROTEIN CCMH"/>
    <property type="match status" value="1"/>
</dbReference>
<dbReference type="OrthoDB" id="9804975at2"/>
<keyword evidence="5" id="KW-0201">Cytochrome c-type biogenesis</keyword>
<dbReference type="STRING" id="390270.SAMN04488005_1117"/>